<proteinExistence type="predicted"/>
<reference evidence="2 3" key="1">
    <citation type="submission" date="2020-05" db="EMBL/GenBank/DDBJ databases">
        <authorList>
            <person name="Niu N."/>
        </authorList>
    </citation>
    <scope>NUCLEOTIDE SEQUENCE [LARGE SCALE GENOMIC DNA]</scope>
    <source>
        <strain evidence="2 3">3340-03</strain>
    </source>
</reference>
<protein>
    <submittedName>
        <fullName evidence="2">Uncharacterized protein</fullName>
    </submittedName>
</protein>
<keyword evidence="3" id="KW-1185">Reference proteome</keyword>
<feature type="compositionally biased region" description="Low complexity" evidence="1">
    <location>
        <begin position="92"/>
        <end position="120"/>
    </location>
</feature>
<dbReference type="EMBL" id="JABGBN010000007">
    <property type="protein sequence ID" value="NOL52226.1"/>
    <property type="molecule type" value="Genomic_DNA"/>
</dbReference>
<accession>A0A849P558</accession>
<sequence length="187" mass="19787">MSWRLLFFTLLVLAGIATVGGLYTGDWLIEHAPRQANLPNISENDPMPVVGADGTPQLRQPPQPLMSGKLGVPDQVVNVDWHVKADNLSQATTASTVASPATNTPHTNATNSVSSGGSSSQAIRTRPIGAANTASGSGSGWEPAFRREIAACRQLGFFERASCVGDVRERYCGANKAWGKVNDCPAR</sequence>
<dbReference type="Proteomes" id="UP000537862">
    <property type="component" value="Unassembled WGS sequence"/>
</dbReference>
<feature type="region of interest" description="Disordered" evidence="1">
    <location>
        <begin position="92"/>
        <end position="123"/>
    </location>
</feature>
<evidence type="ECO:0000256" key="1">
    <source>
        <dbReference type="SAM" id="MobiDB-lite"/>
    </source>
</evidence>
<evidence type="ECO:0000313" key="2">
    <source>
        <dbReference type="EMBL" id="NOL52226.1"/>
    </source>
</evidence>
<gene>
    <name evidence="2" type="ORF">HKX39_08630</name>
</gene>
<dbReference type="AlphaFoldDB" id="A0A849P558"/>
<evidence type="ECO:0000313" key="3">
    <source>
        <dbReference type="Proteomes" id="UP000537862"/>
    </source>
</evidence>
<comment type="caution">
    <text evidence="2">The sequence shown here is derived from an EMBL/GenBank/DDBJ whole genome shotgun (WGS) entry which is preliminary data.</text>
</comment>
<name>A0A849P558_9BURK</name>
<organism evidence="2 3">
    <name type="scientific">Pelistega suis</name>
    <dbReference type="NCBI Taxonomy" id="1631957"/>
    <lineage>
        <taxon>Bacteria</taxon>
        <taxon>Pseudomonadati</taxon>
        <taxon>Pseudomonadota</taxon>
        <taxon>Betaproteobacteria</taxon>
        <taxon>Burkholderiales</taxon>
        <taxon>Alcaligenaceae</taxon>
        <taxon>Pelistega</taxon>
    </lineage>
</organism>
<dbReference type="RefSeq" id="WP_171680920.1">
    <property type="nucleotide sequence ID" value="NZ_JABGBN010000007.1"/>
</dbReference>